<proteinExistence type="inferred from homology"/>
<accession>A0AAU9EDA3</accession>
<keyword evidence="3 9" id="KW-0028">Amino-acid biosynthesis</keyword>
<keyword evidence="2 9" id="KW-0963">Cytoplasm</keyword>
<feature type="binding site" evidence="9">
    <location>
        <begin position="84"/>
        <end position="86"/>
    </location>
    <ligand>
        <name>NAD(+)</name>
        <dbReference type="ChEBI" id="CHEBI:57540"/>
    </ligand>
</feature>
<evidence type="ECO:0000256" key="6">
    <source>
        <dbReference type="ARBA" id="ARBA00023002"/>
    </source>
</evidence>
<dbReference type="SUPFAM" id="SSF55347">
    <property type="entry name" value="Glyceraldehyde-3-phosphate dehydrogenase-like, C-terminal domain"/>
    <property type="match status" value="1"/>
</dbReference>
<dbReference type="NCBIfam" id="TIGR00036">
    <property type="entry name" value="dapB"/>
    <property type="match status" value="1"/>
</dbReference>
<comment type="function">
    <text evidence="9">Catalyzes the conversion of 4-hydroxy-tetrahydrodipicolinate (HTPA) to tetrahydrodipicolinate.</text>
</comment>
<dbReference type="InterPro" id="IPR036291">
    <property type="entry name" value="NAD(P)-bd_dom_sf"/>
</dbReference>
<dbReference type="GO" id="GO:0050661">
    <property type="term" value="F:NADP binding"/>
    <property type="evidence" value="ECO:0007669"/>
    <property type="project" value="UniProtKB-UniRule"/>
</dbReference>
<keyword evidence="8 9" id="KW-0457">Lysine biosynthesis</keyword>
<dbReference type="Pfam" id="PF05173">
    <property type="entry name" value="DapB_C"/>
    <property type="match status" value="1"/>
</dbReference>
<evidence type="ECO:0000313" key="14">
    <source>
        <dbReference type="Proteomes" id="UP001321786"/>
    </source>
</evidence>
<dbReference type="InterPro" id="IPR023940">
    <property type="entry name" value="DHDPR_bac"/>
</dbReference>
<dbReference type="GO" id="GO:0005829">
    <property type="term" value="C:cytosol"/>
    <property type="evidence" value="ECO:0007669"/>
    <property type="project" value="TreeGrafter"/>
</dbReference>
<comment type="caution">
    <text evidence="9">Lacks conserved residue(s) required for the propagation of feature annotation.</text>
</comment>
<dbReference type="CDD" id="cd02274">
    <property type="entry name" value="DHDPR_N"/>
    <property type="match status" value="1"/>
</dbReference>
<dbReference type="GO" id="GO:0016726">
    <property type="term" value="F:oxidoreductase activity, acting on CH or CH2 groups, NAD or NADP as acceptor"/>
    <property type="evidence" value="ECO:0007669"/>
    <property type="project" value="UniProtKB-UniRule"/>
</dbReference>
<dbReference type="PANTHER" id="PTHR20836">
    <property type="entry name" value="DIHYDRODIPICOLINATE REDUCTASE"/>
    <property type="match status" value="1"/>
</dbReference>
<reference evidence="13 14" key="1">
    <citation type="submission" date="2023-08" db="EMBL/GenBank/DDBJ databases">
        <title>Helicovermis profunda gen. nov., sp. nov., a novel mesophilic, fermentative bacterium within the Bacillota from a deep-sea hydrothermal vent chimney.</title>
        <authorList>
            <person name="Miyazaki U."/>
            <person name="Mizutani D."/>
            <person name="Hashimoto Y."/>
            <person name="Tame A."/>
            <person name="Sawayama S."/>
            <person name="Miyazaki J."/>
            <person name="Takai K."/>
            <person name="Nakagawa S."/>
        </authorList>
    </citation>
    <scope>NUCLEOTIDE SEQUENCE [LARGE SCALE GENOMIC DNA]</scope>
    <source>
        <strain evidence="13 14">S502</strain>
    </source>
</reference>
<feature type="binding site" evidence="9">
    <location>
        <begin position="7"/>
        <end position="12"/>
    </location>
    <ligand>
        <name>NAD(+)</name>
        <dbReference type="ChEBI" id="CHEBI:57540"/>
    </ligand>
</feature>
<keyword evidence="5 9" id="KW-0220">Diaminopimelate biosynthesis</keyword>
<feature type="binding site" evidence="9">
    <location>
        <begin position="108"/>
        <end position="111"/>
    </location>
    <ligand>
        <name>NAD(+)</name>
        <dbReference type="ChEBI" id="CHEBI:57540"/>
    </ligand>
</feature>
<comment type="catalytic activity">
    <reaction evidence="9">
        <text>(S)-2,3,4,5-tetrahydrodipicolinate + NADP(+) + H2O = (2S,4S)-4-hydroxy-2,3,4,5-tetrahydrodipicolinate + NADPH + H(+)</text>
        <dbReference type="Rhea" id="RHEA:35331"/>
        <dbReference type="ChEBI" id="CHEBI:15377"/>
        <dbReference type="ChEBI" id="CHEBI:15378"/>
        <dbReference type="ChEBI" id="CHEBI:16845"/>
        <dbReference type="ChEBI" id="CHEBI:57783"/>
        <dbReference type="ChEBI" id="CHEBI:58349"/>
        <dbReference type="ChEBI" id="CHEBI:67139"/>
        <dbReference type="EC" id="1.17.1.8"/>
    </reaction>
</comment>
<name>A0AAU9EDA3_9FIRM</name>
<evidence type="ECO:0000256" key="10">
    <source>
        <dbReference type="NCBIfam" id="TIGR00036"/>
    </source>
</evidence>
<feature type="binding site" evidence="9">
    <location>
        <position position="141"/>
    </location>
    <ligand>
        <name>(S)-2,3,4,5-tetrahydrodipicolinate</name>
        <dbReference type="ChEBI" id="CHEBI:16845"/>
    </ligand>
</feature>
<dbReference type="SUPFAM" id="SSF51735">
    <property type="entry name" value="NAD(P)-binding Rossmann-fold domains"/>
    <property type="match status" value="1"/>
</dbReference>
<dbReference type="PROSITE" id="PS01298">
    <property type="entry name" value="DAPB"/>
    <property type="match status" value="1"/>
</dbReference>
<feature type="domain" description="Dihydrodipicolinate reductase C-terminal" evidence="12">
    <location>
        <begin position="114"/>
        <end position="246"/>
    </location>
</feature>
<protein>
    <recommendedName>
        <fullName evidence="9 10">4-hydroxy-tetrahydrodipicolinate reductase</fullName>
        <shortName evidence="9">HTPA reductase</shortName>
        <ecNumber evidence="9 10">1.17.1.8</ecNumber>
    </recommendedName>
</protein>
<evidence type="ECO:0000256" key="9">
    <source>
        <dbReference type="HAMAP-Rule" id="MF_00102"/>
    </source>
</evidence>
<dbReference type="HAMAP" id="MF_00102">
    <property type="entry name" value="DapB"/>
    <property type="match status" value="1"/>
</dbReference>
<dbReference type="PIRSF" id="PIRSF000161">
    <property type="entry name" value="DHPR"/>
    <property type="match status" value="1"/>
</dbReference>
<evidence type="ECO:0000256" key="1">
    <source>
        <dbReference type="ARBA" id="ARBA00006642"/>
    </source>
</evidence>
<dbReference type="InterPro" id="IPR022664">
    <property type="entry name" value="DapB_N_CS"/>
</dbReference>
<gene>
    <name evidence="9 13" type="primary">dapB</name>
    <name evidence="13" type="ORF">HLPR_09230</name>
</gene>
<dbReference type="FunFam" id="3.30.360.10:FF:000009">
    <property type="entry name" value="4-hydroxy-tetrahydrodipicolinate reductase"/>
    <property type="match status" value="1"/>
</dbReference>
<dbReference type="EMBL" id="AP028654">
    <property type="protein sequence ID" value="BEP28592.1"/>
    <property type="molecule type" value="Genomic_DNA"/>
</dbReference>
<feature type="active site" description="Proton donor/acceptor" evidence="9">
    <location>
        <position position="140"/>
    </location>
</feature>
<evidence type="ECO:0000259" key="11">
    <source>
        <dbReference type="Pfam" id="PF01113"/>
    </source>
</evidence>
<dbReference type="GO" id="GO:0009089">
    <property type="term" value="P:lysine biosynthetic process via diaminopimelate"/>
    <property type="evidence" value="ECO:0007669"/>
    <property type="project" value="UniProtKB-UniRule"/>
</dbReference>
<dbReference type="EC" id="1.17.1.8" evidence="9 10"/>
<comment type="caution">
    <text evidence="9">Was originally thought to be a dihydrodipicolinate reductase (DHDPR), catalyzing the conversion of dihydrodipicolinate to tetrahydrodipicolinate. However, it was shown in E.coli that the substrate of the enzymatic reaction is not dihydrodipicolinate (DHDP) but in fact (2S,4S)-4-hydroxy-2,3,4,5-tetrahydrodipicolinic acid (HTPA), the product released by the DapA-catalyzed reaction.</text>
</comment>
<sequence>MNIILSGFNGAMGKNVLELISEDESLMITSGIDRKPNKYYTFKQFTDYSDENIKGDIIVDFSHFSLVPNMLEFCKRTHTPVVLCTTGLTDEILKQIEETSKYVPIFKSGNMSLGINLLIDIVKKASTILEDFDIEIIEKHHNKKVDSPSGTAKMIANSIKSVLNEKEFIYGREGNDTKRKKNEIAIHAVRGGTIVGEHEIIFAGTDEIITLSHSARSKKVFAKGAIEAAKFIYGKESGLYRMDDMLK</sequence>
<evidence type="ECO:0000256" key="7">
    <source>
        <dbReference type="ARBA" id="ARBA00023027"/>
    </source>
</evidence>
<dbReference type="Gene3D" id="3.40.50.720">
    <property type="entry name" value="NAD(P)-binding Rossmann-like Domain"/>
    <property type="match status" value="1"/>
</dbReference>
<dbReference type="AlphaFoldDB" id="A0AAU9EDA3"/>
<dbReference type="GO" id="GO:0008839">
    <property type="term" value="F:4-hydroxy-tetrahydrodipicolinate reductase"/>
    <property type="evidence" value="ECO:0007669"/>
    <property type="project" value="UniProtKB-UniRule"/>
</dbReference>
<evidence type="ECO:0000259" key="12">
    <source>
        <dbReference type="Pfam" id="PF05173"/>
    </source>
</evidence>
<comment type="pathway">
    <text evidence="9">Amino-acid biosynthesis; L-lysine biosynthesis via DAP pathway; (S)-tetrahydrodipicolinate from L-aspartate: step 4/4.</text>
</comment>
<feature type="binding site" evidence="9">
    <location>
        <begin position="150"/>
        <end position="151"/>
    </location>
    <ligand>
        <name>(S)-2,3,4,5-tetrahydrodipicolinate</name>
        <dbReference type="ChEBI" id="CHEBI:16845"/>
    </ligand>
</feature>
<feature type="binding site" evidence="9">
    <location>
        <position position="35"/>
    </location>
    <ligand>
        <name>NADP(+)</name>
        <dbReference type="ChEBI" id="CHEBI:58349"/>
    </ligand>
</feature>
<keyword evidence="6 9" id="KW-0560">Oxidoreductase</keyword>
<feature type="active site" description="Proton donor" evidence="9">
    <location>
        <position position="144"/>
    </location>
</feature>
<feature type="domain" description="Dihydrodipicolinate reductase N-terminal" evidence="11">
    <location>
        <begin position="1"/>
        <end position="111"/>
    </location>
</feature>
<evidence type="ECO:0000313" key="13">
    <source>
        <dbReference type="EMBL" id="BEP28592.1"/>
    </source>
</evidence>
<dbReference type="InterPro" id="IPR022663">
    <property type="entry name" value="DapB_C"/>
</dbReference>
<dbReference type="Gene3D" id="3.30.360.10">
    <property type="entry name" value="Dihydrodipicolinate Reductase, domain 2"/>
    <property type="match status" value="1"/>
</dbReference>
<evidence type="ECO:0000256" key="8">
    <source>
        <dbReference type="ARBA" id="ARBA00023154"/>
    </source>
</evidence>
<comment type="subunit">
    <text evidence="9">Homotetramer.</text>
</comment>
<organism evidence="13 14">
    <name type="scientific">Helicovermis profundi</name>
    <dbReference type="NCBI Taxonomy" id="3065157"/>
    <lineage>
        <taxon>Bacteria</taxon>
        <taxon>Bacillati</taxon>
        <taxon>Bacillota</taxon>
        <taxon>Clostridia</taxon>
        <taxon>Helicovermis</taxon>
    </lineage>
</organism>
<dbReference type="GO" id="GO:0051287">
    <property type="term" value="F:NAD binding"/>
    <property type="evidence" value="ECO:0007669"/>
    <property type="project" value="UniProtKB-UniRule"/>
</dbReference>
<evidence type="ECO:0000256" key="4">
    <source>
        <dbReference type="ARBA" id="ARBA00022857"/>
    </source>
</evidence>
<comment type="catalytic activity">
    <reaction evidence="9">
        <text>(S)-2,3,4,5-tetrahydrodipicolinate + NAD(+) + H2O = (2S,4S)-4-hydroxy-2,3,4,5-tetrahydrodipicolinate + NADH + H(+)</text>
        <dbReference type="Rhea" id="RHEA:35323"/>
        <dbReference type="ChEBI" id="CHEBI:15377"/>
        <dbReference type="ChEBI" id="CHEBI:15378"/>
        <dbReference type="ChEBI" id="CHEBI:16845"/>
        <dbReference type="ChEBI" id="CHEBI:57540"/>
        <dbReference type="ChEBI" id="CHEBI:57945"/>
        <dbReference type="ChEBI" id="CHEBI:67139"/>
        <dbReference type="EC" id="1.17.1.8"/>
    </reaction>
</comment>
<comment type="subcellular location">
    <subcellularLocation>
        <location evidence="9">Cytoplasm</location>
    </subcellularLocation>
</comment>
<keyword evidence="7 9" id="KW-0520">NAD</keyword>
<dbReference type="InterPro" id="IPR000846">
    <property type="entry name" value="DapB_N"/>
</dbReference>
<dbReference type="Proteomes" id="UP001321786">
    <property type="component" value="Chromosome"/>
</dbReference>
<dbReference type="GO" id="GO:0019877">
    <property type="term" value="P:diaminopimelate biosynthetic process"/>
    <property type="evidence" value="ECO:0007669"/>
    <property type="project" value="UniProtKB-UniRule"/>
</dbReference>
<evidence type="ECO:0000256" key="5">
    <source>
        <dbReference type="ARBA" id="ARBA00022915"/>
    </source>
</evidence>
<keyword evidence="4 9" id="KW-0521">NADP</keyword>
<dbReference type="PANTHER" id="PTHR20836:SF7">
    <property type="entry name" value="4-HYDROXY-TETRAHYDRODIPICOLINATE REDUCTASE"/>
    <property type="match status" value="1"/>
</dbReference>
<keyword evidence="14" id="KW-1185">Reference proteome</keyword>
<dbReference type="Pfam" id="PF01113">
    <property type="entry name" value="DapB_N"/>
    <property type="match status" value="1"/>
</dbReference>
<comment type="similarity">
    <text evidence="1 9">Belongs to the DapB family.</text>
</comment>
<evidence type="ECO:0000256" key="2">
    <source>
        <dbReference type="ARBA" id="ARBA00022490"/>
    </source>
</evidence>
<dbReference type="KEGG" id="hprf:HLPR_09230"/>
<evidence type="ECO:0000256" key="3">
    <source>
        <dbReference type="ARBA" id="ARBA00022605"/>
    </source>
</evidence>